<keyword evidence="2" id="KW-1185">Reference proteome</keyword>
<reference evidence="1 2" key="1">
    <citation type="submission" date="2019-04" db="EMBL/GenBank/DDBJ databases">
        <title>Draft genome of the big-headed turtle Platysternon megacephalum.</title>
        <authorList>
            <person name="Gong S."/>
        </authorList>
    </citation>
    <scope>NUCLEOTIDE SEQUENCE [LARGE SCALE GENOMIC DNA]</scope>
    <source>
        <strain evidence="1">DO16091913</strain>
        <tissue evidence="1">Muscle</tissue>
    </source>
</reference>
<organism evidence="1 2">
    <name type="scientific">Platysternon megacephalum</name>
    <name type="common">big-headed turtle</name>
    <dbReference type="NCBI Taxonomy" id="55544"/>
    <lineage>
        <taxon>Eukaryota</taxon>
        <taxon>Metazoa</taxon>
        <taxon>Chordata</taxon>
        <taxon>Craniata</taxon>
        <taxon>Vertebrata</taxon>
        <taxon>Euteleostomi</taxon>
        <taxon>Archelosauria</taxon>
        <taxon>Testudinata</taxon>
        <taxon>Testudines</taxon>
        <taxon>Cryptodira</taxon>
        <taxon>Durocryptodira</taxon>
        <taxon>Testudinoidea</taxon>
        <taxon>Platysternidae</taxon>
        <taxon>Platysternon</taxon>
    </lineage>
</organism>
<evidence type="ECO:0000313" key="1">
    <source>
        <dbReference type="EMBL" id="TFJ98064.1"/>
    </source>
</evidence>
<dbReference type="EMBL" id="QXTE01000433">
    <property type="protein sequence ID" value="TFJ98064.1"/>
    <property type="molecule type" value="Genomic_DNA"/>
</dbReference>
<gene>
    <name evidence="1" type="ORF">DR999_PMT20052</name>
</gene>
<protein>
    <submittedName>
        <fullName evidence="1">BTB/POZ domain-containing adapter for CUL3-mediated RhoA degradation protein 1</fullName>
    </submittedName>
</protein>
<reference evidence="1 2" key="2">
    <citation type="submission" date="2019-04" db="EMBL/GenBank/DDBJ databases">
        <title>The genome sequence of big-headed turtle.</title>
        <authorList>
            <person name="Gong S."/>
        </authorList>
    </citation>
    <scope>NUCLEOTIDE SEQUENCE [LARGE SCALE GENOMIC DNA]</scope>
    <source>
        <strain evidence="1">DO16091913</strain>
        <tissue evidence="1">Muscle</tissue>
    </source>
</reference>
<evidence type="ECO:0000313" key="2">
    <source>
        <dbReference type="Proteomes" id="UP000297703"/>
    </source>
</evidence>
<comment type="caution">
    <text evidence="1">The sequence shown here is derived from an EMBL/GenBank/DDBJ whole genome shotgun (WGS) entry which is preliminary data.</text>
</comment>
<dbReference type="AlphaFoldDB" id="A0A4D9DLD4"/>
<name>A0A4D9DLD4_9SAUR</name>
<accession>A0A4D9DLD4</accession>
<proteinExistence type="predicted"/>
<dbReference type="Proteomes" id="UP000297703">
    <property type="component" value="Unassembled WGS sequence"/>
</dbReference>
<sequence>MGGSHRELHTLGDVLTLARKLCHLLPLSEPAENRALSRHGPNPGKGGTRKICAPWFKNTVWYIHPICPIPSYFNIALKPEILVSGKSLQKKPMYNANSTGHAVLKTA</sequence>